<reference evidence="2 3" key="1">
    <citation type="submission" date="2019-12" db="EMBL/GenBank/DDBJ databases">
        <authorList>
            <person name="Floudas D."/>
            <person name="Bentzer J."/>
            <person name="Ahren D."/>
            <person name="Johansson T."/>
            <person name="Persson P."/>
            <person name="Tunlid A."/>
        </authorList>
    </citation>
    <scope>NUCLEOTIDE SEQUENCE [LARGE SCALE GENOMIC DNA]</scope>
    <source>
        <strain evidence="2 3">CBS 102.39</strain>
    </source>
</reference>
<feature type="region of interest" description="Disordered" evidence="1">
    <location>
        <begin position="1"/>
        <end position="64"/>
    </location>
</feature>
<gene>
    <name evidence="2" type="ORF">D9613_001168</name>
</gene>
<evidence type="ECO:0000256" key="1">
    <source>
        <dbReference type="SAM" id="MobiDB-lite"/>
    </source>
</evidence>
<protein>
    <submittedName>
        <fullName evidence="2">Uncharacterized protein</fullName>
    </submittedName>
</protein>
<evidence type="ECO:0000313" key="2">
    <source>
        <dbReference type="EMBL" id="KAF4620460.1"/>
    </source>
</evidence>
<feature type="region of interest" description="Disordered" evidence="1">
    <location>
        <begin position="370"/>
        <end position="389"/>
    </location>
</feature>
<keyword evidence="3" id="KW-1185">Reference proteome</keyword>
<evidence type="ECO:0000313" key="3">
    <source>
        <dbReference type="Proteomes" id="UP000521872"/>
    </source>
</evidence>
<name>A0A8H4VU69_9AGAR</name>
<dbReference type="EMBL" id="JAACJL010000015">
    <property type="protein sequence ID" value="KAF4620460.1"/>
    <property type="molecule type" value="Genomic_DNA"/>
</dbReference>
<accession>A0A8H4VU69</accession>
<dbReference type="Proteomes" id="UP000521872">
    <property type="component" value="Unassembled WGS sequence"/>
</dbReference>
<sequence length="415" mass="45900">MDPRKPQPIRLSWTPEELYNTAGPSDHATRDIADIEQPSTSEGIPPPYGSLQLDVAGSPPDDTPSPHIYLHPIDMTMLSRSLPQRTASYVAMPLDFTEPSIANSTIVGVKTPPDLHVLRHPKPGDIAFITGGGGLQVLVNIFEDRERNTDQGLRCPDWHQPYSEPWNIDEVQTKFILVRSDNIDVDTETITKESQPFDRGNGDERPQHILRFKNHVPSSIAPVLVTPSRIIGHRLDYYDYHGRSFLAYMNTYGPKWLDHASRLHLSRICASDKVPLLFIDTTYTTTDYGNLILDNHPSLKDSLPQTLIFGPSLERTADTEYEWFTSSGTPLALAGSTSASASGLEYCAGPRRRPGDRKHAKDTCIAVGATQIRYPPNEEKSPTSGFFTRSKQSAKSLVGSLSQAFSSSSSSQSAK</sequence>
<dbReference type="AlphaFoldDB" id="A0A8H4VU69"/>
<organism evidence="2 3">
    <name type="scientific">Agrocybe pediades</name>
    <dbReference type="NCBI Taxonomy" id="84607"/>
    <lineage>
        <taxon>Eukaryota</taxon>
        <taxon>Fungi</taxon>
        <taxon>Dikarya</taxon>
        <taxon>Basidiomycota</taxon>
        <taxon>Agaricomycotina</taxon>
        <taxon>Agaricomycetes</taxon>
        <taxon>Agaricomycetidae</taxon>
        <taxon>Agaricales</taxon>
        <taxon>Agaricineae</taxon>
        <taxon>Strophariaceae</taxon>
        <taxon>Agrocybe</taxon>
    </lineage>
</organism>
<proteinExistence type="predicted"/>
<comment type="caution">
    <text evidence="2">The sequence shown here is derived from an EMBL/GenBank/DDBJ whole genome shotgun (WGS) entry which is preliminary data.</text>
</comment>